<name>A0AAV1SNW5_9ROSI</name>
<accession>A0AAV1SNW5</accession>
<evidence type="ECO:0000313" key="1">
    <source>
        <dbReference type="EMBL" id="CAK7355715.1"/>
    </source>
</evidence>
<comment type="caution">
    <text evidence="1">The sequence shown here is derived from an EMBL/GenBank/DDBJ whole genome shotgun (WGS) entry which is preliminary data.</text>
</comment>
<dbReference type="AlphaFoldDB" id="A0AAV1SNW5"/>
<dbReference type="EMBL" id="CAWUPB010001196">
    <property type="protein sequence ID" value="CAK7355715.1"/>
    <property type="molecule type" value="Genomic_DNA"/>
</dbReference>
<sequence length="316" mass="34594">MAEIGSFRYNSLEDVTKHETVNLTVLALCGFTSPGNIQDVGHIGELRKLRLGFGSVGDVALDVLHRMVLIPIGAGTSGHVVDFPWTTKGVVESENLRQTVADNTGNSYYQGQALGEGCLIRTLAAPIAPDHHQLIFLIPLIELDEKGKDYGVTTIVGGKWGRGSHVDWASEDAKFSNDFDVVYIGSSCSLLVVDRGNRVIREIQLYFDDCAYQYGSVAMKTSTTGIPYQKPINSFRPPLIPTEEEQKKHEESLFGSLGKLVINTWASIAEILGGEPYTRARNILLQLGHSHSLITSSPSSINIAEQSLKDNKTYET</sequence>
<protein>
    <submittedName>
        <fullName evidence="1">Uncharacterized protein</fullName>
    </submittedName>
</protein>
<proteinExistence type="predicted"/>
<gene>
    <name evidence="1" type="ORF">DCAF_LOCUS25975</name>
</gene>
<reference evidence="1 2" key="1">
    <citation type="submission" date="2024-01" db="EMBL/GenBank/DDBJ databases">
        <authorList>
            <person name="Waweru B."/>
        </authorList>
    </citation>
    <scope>NUCLEOTIDE SEQUENCE [LARGE SCALE GENOMIC DNA]</scope>
</reference>
<evidence type="ECO:0000313" key="2">
    <source>
        <dbReference type="Proteomes" id="UP001314170"/>
    </source>
</evidence>
<dbReference type="PANTHER" id="PTHR13833:SF57">
    <property type="entry name" value="NHL REPEAT PROTEIN"/>
    <property type="match status" value="1"/>
</dbReference>
<organism evidence="1 2">
    <name type="scientific">Dovyalis caffra</name>
    <dbReference type="NCBI Taxonomy" id="77055"/>
    <lineage>
        <taxon>Eukaryota</taxon>
        <taxon>Viridiplantae</taxon>
        <taxon>Streptophyta</taxon>
        <taxon>Embryophyta</taxon>
        <taxon>Tracheophyta</taxon>
        <taxon>Spermatophyta</taxon>
        <taxon>Magnoliopsida</taxon>
        <taxon>eudicotyledons</taxon>
        <taxon>Gunneridae</taxon>
        <taxon>Pentapetalae</taxon>
        <taxon>rosids</taxon>
        <taxon>fabids</taxon>
        <taxon>Malpighiales</taxon>
        <taxon>Salicaceae</taxon>
        <taxon>Flacourtieae</taxon>
        <taxon>Dovyalis</taxon>
    </lineage>
</organism>
<dbReference type="PANTHER" id="PTHR13833">
    <property type="match status" value="1"/>
</dbReference>
<dbReference type="Proteomes" id="UP001314170">
    <property type="component" value="Unassembled WGS sequence"/>
</dbReference>
<keyword evidence="2" id="KW-1185">Reference proteome</keyword>